<proteinExistence type="predicted"/>
<evidence type="ECO:0008006" key="4">
    <source>
        <dbReference type="Google" id="ProtNLM"/>
    </source>
</evidence>
<name>A0ABV3R3E8_9HYPH</name>
<gene>
    <name evidence="2" type="ORF">ABUE31_16290</name>
</gene>
<accession>A0ABV3R3E8</accession>
<evidence type="ECO:0000313" key="3">
    <source>
        <dbReference type="Proteomes" id="UP001556196"/>
    </source>
</evidence>
<reference evidence="2 3" key="1">
    <citation type="submission" date="2024-06" db="EMBL/GenBank/DDBJ databases">
        <authorList>
            <person name="Tuo L."/>
        </authorList>
    </citation>
    <scope>NUCLEOTIDE SEQUENCE [LARGE SCALE GENOMIC DNA]</scope>
    <source>
        <strain evidence="2 3">ZMM04-5</strain>
    </source>
</reference>
<keyword evidence="3" id="KW-1185">Reference proteome</keyword>
<feature type="chain" id="PRO_5046475649" description="Cytoplasmic protein" evidence="1">
    <location>
        <begin position="28"/>
        <end position="145"/>
    </location>
</feature>
<dbReference type="RefSeq" id="WP_367724730.1">
    <property type="nucleotide sequence ID" value="NZ_JBFOCH010000027.1"/>
</dbReference>
<feature type="signal peptide" evidence="1">
    <location>
        <begin position="1"/>
        <end position="27"/>
    </location>
</feature>
<dbReference type="EMBL" id="JBFOCI010000005">
    <property type="protein sequence ID" value="MEW9807550.1"/>
    <property type="molecule type" value="Genomic_DNA"/>
</dbReference>
<evidence type="ECO:0000313" key="2">
    <source>
        <dbReference type="EMBL" id="MEW9807550.1"/>
    </source>
</evidence>
<protein>
    <recommendedName>
        <fullName evidence="4">Cytoplasmic protein</fullName>
    </recommendedName>
</protein>
<keyword evidence="1" id="KW-0732">Signal</keyword>
<dbReference type="Proteomes" id="UP001556196">
    <property type="component" value="Unassembled WGS sequence"/>
</dbReference>
<comment type="caution">
    <text evidence="2">The sequence shown here is derived from an EMBL/GenBank/DDBJ whole genome shotgun (WGS) entry which is preliminary data.</text>
</comment>
<organism evidence="2 3">
    <name type="scientific">Mesorhizobium marinum</name>
    <dbReference type="NCBI Taxonomy" id="3228790"/>
    <lineage>
        <taxon>Bacteria</taxon>
        <taxon>Pseudomonadati</taxon>
        <taxon>Pseudomonadota</taxon>
        <taxon>Alphaproteobacteria</taxon>
        <taxon>Hyphomicrobiales</taxon>
        <taxon>Phyllobacteriaceae</taxon>
        <taxon>Mesorhizobium</taxon>
    </lineage>
</organism>
<sequence length="145" mass="16327">MHRFLRPFLAALLGLASSFASAPSALAADPAVYSSDSGVCAERWVLGRIERNFAYQVRHVPNLPLVAITAFQNIHEHRYLPAQEDRPIGRTYCGAKVVLSDGGYRDIWYLIEEGQGFASMGHNVEFCVSGFDRWYVYNGRCRVLR</sequence>
<evidence type="ECO:0000256" key="1">
    <source>
        <dbReference type="SAM" id="SignalP"/>
    </source>
</evidence>